<evidence type="ECO:0000256" key="1">
    <source>
        <dbReference type="SAM" id="MobiDB-lite"/>
    </source>
</evidence>
<comment type="caution">
    <text evidence="2">The sequence shown here is derived from an EMBL/GenBank/DDBJ whole genome shotgun (WGS) entry which is preliminary data.</text>
</comment>
<gene>
    <name evidence="2" type="ORF">EV684_102431</name>
</gene>
<feature type="region of interest" description="Disordered" evidence="1">
    <location>
        <begin position="106"/>
        <end position="125"/>
    </location>
</feature>
<organism evidence="2 3">
    <name type="scientific">Rubrivivax gelatinosus</name>
    <name type="common">Rhodocyclus gelatinosus</name>
    <name type="synonym">Rhodopseudomonas gelatinosa</name>
    <dbReference type="NCBI Taxonomy" id="28068"/>
    <lineage>
        <taxon>Bacteria</taxon>
        <taxon>Pseudomonadati</taxon>
        <taxon>Pseudomonadota</taxon>
        <taxon>Betaproteobacteria</taxon>
        <taxon>Burkholderiales</taxon>
        <taxon>Sphaerotilaceae</taxon>
        <taxon>Rubrivivax</taxon>
    </lineage>
</organism>
<dbReference type="Proteomes" id="UP000295106">
    <property type="component" value="Unassembled WGS sequence"/>
</dbReference>
<dbReference type="AlphaFoldDB" id="A0A4R2MDH3"/>
<evidence type="ECO:0000313" key="3">
    <source>
        <dbReference type="Proteomes" id="UP000295106"/>
    </source>
</evidence>
<sequence>MDTVVVENDSQYDGIVVCSLTTMQHADPLADPDVADALLASTSVLMATWVALGRCASAAHGGERELVASRVVENLALVDSRAAALAPPVRSSVRRALAQWREIAARPPVSPPLPSDPSGLAARMH</sequence>
<proteinExistence type="predicted"/>
<dbReference type="EMBL" id="SLXD01000002">
    <property type="protein sequence ID" value="TCP04670.1"/>
    <property type="molecule type" value="Genomic_DNA"/>
</dbReference>
<accession>A0A4R2MDH3</accession>
<name>A0A4R2MDH3_RUBGE</name>
<protein>
    <submittedName>
        <fullName evidence="2">Uncharacterized protein</fullName>
    </submittedName>
</protein>
<evidence type="ECO:0000313" key="2">
    <source>
        <dbReference type="EMBL" id="TCP04670.1"/>
    </source>
</evidence>
<reference evidence="2 3" key="1">
    <citation type="submission" date="2019-03" db="EMBL/GenBank/DDBJ databases">
        <title>Genomic Encyclopedia of Type Strains, Phase IV (KMG-IV): sequencing the most valuable type-strain genomes for metagenomic binning, comparative biology and taxonomic classification.</title>
        <authorList>
            <person name="Goeker M."/>
        </authorList>
    </citation>
    <scope>NUCLEOTIDE SEQUENCE [LARGE SCALE GENOMIC DNA]</scope>
    <source>
        <strain evidence="2 3">DSM 1709</strain>
    </source>
</reference>